<sequence>MRATIQEQKGGAGANEVAAKFERIGWGPSPNHHHDLGTDLYLAPRDARLWELGLLAGAQVKAGADYFKEPKKSAGEVVGWWYRESRRDHFDYWLNHHAPHLLVLHDLDTSTSFWVHLTEENVVFLKEGAKVLVPADQTVDLEHAEALLAVASSRSRRRSWEGSSWAGAANISPTHLYRHALLVPRLIAPHPNRSVRDVIAAQATSLVILRREWRYGQPSKSEMPDLAEIDSSWDWDWQLAAGVKRWIESSDIGGLRDALTAASQPHQQAASTVALCAALMENDQPGEAADIAHVTIGSDRLGPIDHAWLRLQHARALYELGDWAPVRETAVELIALSARAPRDVTASAISGAAANLLFATADWEGIDFAQTVAATDTAAAWWRQQVVGWGLRRQRDEAFNAWAHDTSGAPGFEDAWDHLRAATLMAGFLGDHGSWRGAMEDLAKYVLTSGSLTVKQTDIENALDILRTAGAHQSLKKAARWIANNGPVLAVKNIADACLPSRSTVTTFHADLELLAAARDLLEPDHAATVVNWAIARFDEPTALEESLHPQFDVQKSLVELIADLVSVVPPDGLTAVLTWALNAVPEYPGLTAAGMRNLVNRIPPEVWTHELATRAAQLAEEAPWPLRYALLGAAAGNLPEVRTELEAQARAGEKEALYALGSVDRFDDQLVEDLIQKAQADLSEHSGGQRDQADAAGLLTLLSLRHPDHARWDDLCAWLDQVDQRADLAYVLERLARGAAGIPSEVTARLRPAVQRILALPPEDPQSGRIWPPFSAQASFLLAALDQLDQHKLDPASLNPLLSGDRIHRQFAALLCGKPDRIGDGLLTSLACDPDPHVRATAASVVAHRVIDGDLIGEALLPQLVQDPGIAVAKILAREAAKHSSRSLTEMLSSLRSHPSSQVKSSMESAFSRLV</sequence>
<name>A0ABN2BQ77_9ACTN</name>
<protein>
    <recommendedName>
        <fullName evidence="2">DUF4365 domain-containing protein</fullName>
    </recommendedName>
</protein>
<feature type="region of interest" description="Disordered" evidence="1">
    <location>
        <begin position="892"/>
        <end position="916"/>
    </location>
</feature>
<dbReference type="Pfam" id="PF14280">
    <property type="entry name" value="DUF4365"/>
    <property type="match status" value="1"/>
</dbReference>
<organism evidence="3 4">
    <name type="scientific">Nocardioides humi</name>
    <dbReference type="NCBI Taxonomy" id="449461"/>
    <lineage>
        <taxon>Bacteria</taxon>
        <taxon>Bacillati</taxon>
        <taxon>Actinomycetota</taxon>
        <taxon>Actinomycetes</taxon>
        <taxon>Propionibacteriales</taxon>
        <taxon>Nocardioidaceae</taxon>
        <taxon>Nocardioides</taxon>
    </lineage>
</organism>
<keyword evidence="4" id="KW-1185">Reference proteome</keyword>
<dbReference type="InterPro" id="IPR016024">
    <property type="entry name" value="ARM-type_fold"/>
</dbReference>
<dbReference type="EMBL" id="BAAAOR010000040">
    <property type="protein sequence ID" value="GAA1545087.1"/>
    <property type="molecule type" value="Genomic_DNA"/>
</dbReference>
<feature type="domain" description="DUF4365" evidence="2">
    <location>
        <begin position="13"/>
        <end position="149"/>
    </location>
</feature>
<evidence type="ECO:0000313" key="4">
    <source>
        <dbReference type="Proteomes" id="UP001500842"/>
    </source>
</evidence>
<comment type="caution">
    <text evidence="3">The sequence shown here is derived from an EMBL/GenBank/DDBJ whole genome shotgun (WGS) entry which is preliminary data.</text>
</comment>
<evidence type="ECO:0000256" key="1">
    <source>
        <dbReference type="SAM" id="MobiDB-lite"/>
    </source>
</evidence>
<gene>
    <name evidence="3" type="ORF">GCM10009788_54410</name>
</gene>
<dbReference type="Proteomes" id="UP001500842">
    <property type="component" value="Unassembled WGS sequence"/>
</dbReference>
<dbReference type="InterPro" id="IPR025375">
    <property type="entry name" value="DUF4365"/>
</dbReference>
<proteinExistence type="predicted"/>
<evidence type="ECO:0000313" key="3">
    <source>
        <dbReference type="EMBL" id="GAA1545087.1"/>
    </source>
</evidence>
<dbReference type="SUPFAM" id="SSF48371">
    <property type="entry name" value="ARM repeat"/>
    <property type="match status" value="1"/>
</dbReference>
<reference evidence="3 4" key="1">
    <citation type="journal article" date="2019" name="Int. J. Syst. Evol. Microbiol.">
        <title>The Global Catalogue of Microorganisms (GCM) 10K type strain sequencing project: providing services to taxonomists for standard genome sequencing and annotation.</title>
        <authorList>
            <consortium name="The Broad Institute Genomics Platform"/>
            <consortium name="The Broad Institute Genome Sequencing Center for Infectious Disease"/>
            <person name="Wu L."/>
            <person name="Ma J."/>
        </authorList>
    </citation>
    <scope>NUCLEOTIDE SEQUENCE [LARGE SCALE GENOMIC DNA]</scope>
    <source>
        <strain evidence="3 4">JCM 14942</strain>
    </source>
</reference>
<evidence type="ECO:0000259" key="2">
    <source>
        <dbReference type="Pfam" id="PF14280"/>
    </source>
</evidence>
<accession>A0ABN2BQ77</accession>
<feature type="compositionally biased region" description="Polar residues" evidence="1">
    <location>
        <begin position="892"/>
        <end position="910"/>
    </location>
</feature>
<dbReference type="RefSeq" id="WP_141006901.1">
    <property type="nucleotide sequence ID" value="NZ_BAAAOR010000040.1"/>
</dbReference>